<dbReference type="InterPro" id="IPR001851">
    <property type="entry name" value="ABC_transp_permease"/>
</dbReference>
<proteinExistence type="predicted"/>
<gene>
    <name evidence="6" type="ORF">EEL30_03100</name>
</gene>
<dbReference type="PANTHER" id="PTHR32196:SF69">
    <property type="entry name" value="BRANCHED-CHAIN AMINO ACID TRANSPORT SYSTEM, PERMEASE PROTEIN"/>
    <property type="match status" value="1"/>
</dbReference>
<evidence type="ECO:0000256" key="5">
    <source>
        <dbReference type="ARBA" id="ARBA00023136"/>
    </source>
</evidence>
<keyword evidence="5" id="KW-0472">Membrane</keyword>
<evidence type="ECO:0000256" key="4">
    <source>
        <dbReference type="ARBA" id="ARBA00022989"/>
    </source>
</evidence>
<name>A0A502IDI8_BRELA</name>
<dbReference type="AlphaFoldDB" id="A0A502IDI8"/>
<organism evidence="6 7">
    <name type="scientific">Brevibacillus laterosporus</name>
    <name type="common">Bacillus laterosporus</name>
    <dbReference type="NCBI Taxonomy" id="1465"/>
    <lineage>
        <taxon>Bacteria</taxon>
        <taxon>Bacillati</taxon>
        <taxon>Bacillota</taxon>
        <taxon>Bacilli</taxon>
        <taxon>Bacillales</taxon>
        <taxon>Paenibacillaceae</taxon>
        <taxon>Brevibacillus</taxon>
    </lineage>
</organism>
<keyword evidence="3" id="KW-0812">Transmembrane</keyword>
<dbReference type="EMBL" id="CP033464">
    <property type="protein sequence ID" value="QDX91452.1"/>
    <property type="molecule type" value="Genomic_DNA"/>
</dbReference>
<dbReference type="OrthoDB" id="9778389at2"/>
<keyword evidence="2" id="KW-1003">Cell membrane</keyword>
<comment type="subcellular location">
    <subcellularLocation>
        <location evidence="1">Cell membrane</location>
        <topology evidence="1">Multi-pass membrane protein</topology>
    </subcellularLocation>
</comment>
<dbReference type="Pfam" id="PF02653">
    <property type="entry name" value="BPD_transp_2"/>
    <property type="match status" value="1"/>
</dbReference>
<keyword evidence="7" id="KW-1185">Reference proteome</keyword>
<evidence type="ECO:0000256" key="1">
    <source>
        <dbReference type="ARBA" id="ARBA00004651"/>
    </source>
</evidence>
<accession>A0A502IDI8</accession>
<dbReference type="GO" id="GO:0005886">
    <property type="term" value="C:plasma membrane"/>
    <property type="evidence" value="ECO:0007669"/>
    <property type="project" value="UniProtKB-SubCell"/>
</dbReference>
<dbReference type="GO" id="GO:0022857">
    <property type="term" value="F:transmembrane transporter activity"/>
    <property type="evidence" value="ECO:0007669"/>
    <property type="project" value="InterPro"/>
</dbReference>
<sequence>MSVAMMGALEQGLLFAVMALGVYLTFRILNFPDLTVDGSFALGGAMSATLITGGTHPVLATLVATGVGALAGAFTGVLTTKGKINGLLAGILTMIALYSINLRIMGKSNVPLLRETTLYSLAKDVSIPDFTVQGITFFSGVALLFLVGVLILKGVLDYFLHSDLGLDLRATGDNPTMIRSYGVSTDGTLIMGLALSNALVALSGALIAQYQGFGDVNMGIGMIIIGLASVIIGEVVVGDKSIMRATLAVIIGSLLYRFVIAYALRIGLSPGDMKLMTALLVIIALTLPNVLRGMNKHLLVIGKGGNKSC</sequence>
<reference evidence="6 7" key="1">
    <citation type="submission" date="2018-11" db="EMBL/GenBank/DDBJ databases">
        <title>Phylogenetic determinants of toxin gene distribution in genomes of Brevibacillus laterosporus.</title>
        <authorList>
            <person name="Glare T.R."/>
            <person name="Durrant A."/>
            <person name="Berry C."/>
            <person name="Palma L."/>
            <person name="Ormskirk M."/>
            <person name="Cox M.O."/>
        </authorList>
    </citation>
    <scope>NUCLEOTIDE SEQUENCE [LARGE SCALE GENOMIC DNA]</scope>
    <source>
        <strain evidence="6 7">1821L</strain>
    </source>
</reference>
<evidence type="ECO:0000313" key="7">
    <source>
        <dbReference type="Proteomes" id="UP000319432"/>
    </source>
</evidence>
<evidence type="ECO:0000256" key="3">
    <source>
        <dbReference type="ARBA" id="ARBA00022692"/>
    </source>
</evidence>
<keyword evidence="4" id="KW-1133">Transmembrane helix</keyword>
<evidence type="ECO:0000313" key="6">
    <source>
        <dbReference type="EMBL" id="QDX91452.1"/>
    </source>
</evidence>
<protein>
    <submittedName>
        <fullName evidence="6">ABC transporter permease</fullName>
    </submittedName>
</protein>
<dbReference type="Proteomes" id="UP000319432">
    <property type="component" value="Chromosome"/>
</dbReference>
<dbReference type="PANTHER" id="PTHR32196">
    <property type="entry name" value="ABC TRANSPORTER PERMEASE PROTEIN YPHD-RELATED-RELATED"/>
    <property type="match status" value="1"/>
</dbReference>
<dbReference type="CDD" id="cd06574">
    <property type="entry name" value="TM_PBP1_branched-chain-AA_like"/>
    <property type="match status" value="1"/>
</dbReference>
<evidence type="ECO:0000256" key="2">
    <source>
        <dbReference type="ARBA" id="ARBA00022475"/>
    </source>
</evidence>